<feature type="region of interest" description="Disordered" evidence="1">
    <location>
        <begin position="175"/>
        <end position="198"/>
    </location>
</feature>
<gene>
    <name evidence="2" type="ORF">ABG768_012246</name>
</gene>
<dbReference type="Proteomes" id="UP001479290">
    <property type="component" value="Unassembled WGS sequence"/>
</dbReference>
<feature type="region of interest" description="Disordered" evidence="1">
    <location>
        <begin position="72"/>
        <end position="107"/>
    </location>
</feature>
<reference evidence="2 3" key="1">
    <citation type="submission" date="2024-05" db="EMBL/GenBank/DDBJ databases">
        <title>A high-quality chromosomal-level genome assembly of Topmouth culter (Culter alburnus).</title>
        <authorList>
            <person name="Zhao H."/>
        </authorList>
    </citation>
    <scope>NUCLEOTIDE SEQUENCE [LARGE SCALE GENOMIC DNA]</scope>
    <source>
        <strain evidence="2">CATC2023</strain>
        <tissue evidence="2">Muscle</tissue>
    </source>
</reference>
<feature type="region of interest" description="Disordered" evidence="1">
    <location>
        <begin position="234"/>
        <end position="274"/>
    </location>
</feature>
<keyword evidence="3" id="KW-1185">Reference proteome</keyword>
<evidence type="ECO:0000313" key="2">
    <source>
        <dbReference type="EMBL" id="KAK9958065.1"/>
    </source>
</evidence>
<comment type="caution">
    <text evidence="2">The sequence shown here is derived from an EMBL/GenBank/DDBJ whole genome shotgun (WGS) entry which is preliminary data.</text>
</comment>
<dbReference type="AlphaFoldDB" id="A0AAW1Z9M9"/>
<organism evidence="2 3">
    <name type="scientific">Culter alburnus</name>
    <name type="common">Topmouth culter</name>
    <dbReference type="NCBI Taxonomy" id="194366"/>
    <lineage>
        <taxon>Eukaryota</taxon>
        <taxon>Metazoa</taxon>
        <taxon>Chordata</taxon>
        <taxon>Craniata</taxon>
        <taxon>Vertebrata</taxon>
        <taxon>Euteleostomi</taxon>
        <taxon>Actinopterygii</taxon>
        <taxon>Neopterygii</taxon>
        <taxon>Teleostei</taxon>
        <taxon>Ostariophysi</taxon>
        <taxon>Cypriniformes</taxon>
        <taxon>Xenocyprididae</taxon>
        <taxon>Xenocypridinae</taxon>
        <taxon>Culter</taxon>
    </lineage>
</organism>
<name>A0AAW1Z9M9_CULAL</name>
<dbReference type="EMBL" id="JAWDJR010000019">
    <property type="protein sequence ID" value="KAK9958065.1"/>
    <property type="molecule type" value="Genomic_DNA"/>
</dbReference>
<sequence>MIRQKHTQEFMASVIQESLPCLGKNAMIHLNGCGIQLASKKGRLSRTPALHLLPTHAEEPVCLTLSSSSSSFSSSSSIQDQGRAPAQPSEQEKEAENLPPRRPLKLAPLELPLEVREAQRQKIKSTQEAKAAGCKSAETYPRKAKVCWQDGPTKSPERFPLSTIIEHHKTLLPVNQVRIGSDRPVGKEAGQGEGNPSVRSAHALENICQSEHGDSQSAAPAKNQDAVKRRLRLRRTQRLEEDQSKSSSLTGGLSADESKQASAGPGQRASEKAIRDASRVLEKAPRWNPREPGICEMEAVGKVGRRMAVNDIQEAVF</sequence>
<evidence type="ECO:0000313" key="3">
    <source>
        <dbReference type="Proteomes" id="UP001479290"/>
    </source>
</evidence>
<evidence type="ECO:0000256" key="1">
    <source>
        <dbReference type="SAM" id="MobiDB-lite"/>
    </source>
</evidence>
<protein>
    <submittedName>
        <fullName evidence="2">Uncharacterized protein</fullName>
    </submittedName>
</protein>
<proteinExistence type="predicted"/>
<accession>A0AAW1Z9M9</accession>